<accession>T0ZRE4</accession>
<protein>
    <submittedName>
        <fullName evidence="2">Ribonuclease Z</fullName>
    </submittedName>
</protein>
<dbReference type="PANTHER" id="PTHR46018:SF2">
    <property type="entry name" value="ZINC PHOSPHODIESTERASE ELAC PROTEIN 1"/>
    <property type="match status" value="1"/>
</dbReference>
<feature type="non-terminal residue" evidence="2">
    <location>
        <position position="1"/>
    </location>
</feature>
<name>T0ZRE4_9ZZZZ</name>
<gene>
    <name evidence="2" type="ORF">B2A_13762</name>
</gene>
<dbReference type="PANTHER" id="PTHR46018">
    <property type="entry name" value="ZINC PHOSPHODIESTERASE ELAC PROTEIN 1"/>
    <property type="match status" value="1"/>
</dbReference>
<comment type="caution">
    <text evidence="2">The sequence shown here is derived from an EMBL/GenBank/DDBJ whole genome shotgun (WGS) entry which is preliminary data.</text>
</comment>
<dbReference type="InterPro" id="IPR001279">
    <property type="entry name" value="Metallo-B-lactamas"/>
</dbReference>
<feature type="domain" description="Metallo-beta-lactamase" evidence="1">
    <location>
        <begin position="4"/>
        <end position="100"/>
    </location>
</feature>
<organism evidence="2">
    <name type="scientific">mine drainage metagenome</name>
    <dbReference type="NCBI Taxonomy" id="410659"/>
    <lineage>
        <taxon>unclassified sequences</taxon>
        <taxon>metagenomes</taxon>
        <taxon>ecological metagenomes</taxon>
    </lineage>
</organism>
<reference evidence="2" key="2">
    <citation type="journal article" date="2014" name="ISME J.">
        <title>Microbial stratification in low pH oxic and suboxic macroscopic growths along an acid mine drainage.</title>
        <authorList>
            <person name="Mendez-Garcia C."/>
            <person name="Mesa V."/>
            <person name="Sprenger R.R."/>
            <person name="Richter M."/>
            <person name="Diez M.S."/>
            <person name="Solano J."/>
            <person name="Bargiela R."/>
            <person name="Golyshina O.V."/>
            <person name="Manteca A."/>
            <person name="Ramos J.L."/>
            <person name="Gallego J.R."/>
            <person name="Llorente I."/>
            <person name="Martins Dos Santos V.A."/>
            <person name="Jensen O.N."/>
            <person name="Pelaez A.I."/>
            <person name="Sanchez J."/>
            <person name="Ferrer M."/>
        </authorList>
    </citation>
    <scope>NUCLEOTIDE SEQUENCE</scope>
</reference>
<dbReference type="GO" id="GO:0042781">
    <property type="term" value="F:3'-tRNA processing endoribonuclease activity"/>
    <property type="evidence" value="ECO:0007669"/>
    <property type="project" value="TreeGrafter"/>
</dbReference>
<dbReference type="EMBL" id="AUZZ01009974">
    <property type="protein sequence ID" value="EQD31309.1"/>
    <property type="molecule type" value="Genomic_DNA"/>
</dbReference>
<dbReference type="InterPro" id="IPR036866">
    <property type="entry name" value="RibonucZ/Hydroxyglut_hydro"/>
</dbReference>
<proteinExistence type="predicted"/>
<reference evidence="2" key="1">
    <citation type="submission" date="2013-08" db="EMBL/GenBank/DDBJ databases">
        <authorList>
            <person name="Mendez C."/>
            <person name="Richter M."/>
            <person name="Ferrer M."/>
            <person name="Sanchez J."/>
        </authorList>
    </citation>
    <scope>NUCLEOTIDE SEQUENCE</scope>
</reference>
<evidence type="ECO:0000313" key="2">
    <source>
        <dbReference type="EMBL" id="EQD31309.1"/>
    </source>
</evidence>
<sequence length="126" mass="14361">VNISKVRHIFITHSHADHVLGIAGLLRTMSLYHRTNALTIYFPEGYSSAIESLIKFDNAIIGFDIKLKGIKSGTVLEGKDYNVKAFKLNHSVKCYGYAFSEKDKIKVHQRKMRQARHKRQDVSGDK</sequence>
<dbReference type="AlphaFoldDB" id="T0ZRE4"/>
<evidence type="ECO:0000259" key="1">
    <source>
        <dbReference type="Pfam" id="PF12706"/>
    </source>
</evidence>
<dbReference type="SUPFAM" id="SSF56281">
    <property type="entry name" value="Metallo-hydrolase/oxidoreductase"/>
    <property type="match status" value="1"/>
</dbReference>
<dbReference type="Gene3D" id="3.60.15.10">
    <property type="entry name" value="Ribonuclease Z/Hydroxyacylglutathione hydrolase-like"/>
    <property type="match status" value="1"/>
</dbReference>
<dbReference type="Pfam" id="PF12706">
    <property type="entry name" value="Lactamase_B_2"/>
    <property type="match status" value="1"/>
</dbReference>